<dbReference type="EMBL" id="BMYI01000016">
    <property type="protein sequence ID" value="GHC34668.1"/>
    <property type="molecule type" value="Genomic_DNA"/>
</dbReference>
<dbReference type="Proteomes" id="UP000658305">
    <property type="component" value="Unassembled WGS sequence"/>
</dbReference>
<reference evidence="2" key="1">
    <citation type="journal article" date="2019" name="Int. J. Syst. Evol. Microbiol.">
        <title>The Global Catalogue of Microorganisms (GCM) 10K type strain sequencing project: providing services to taxonomists for standard genome sequencing and annotation.</title>
        <authorList>
            <consortium name="The Broad Institute Genomics Platform"/>
            <consortium name="The Broad Institute Genome Sequencing Center for Infectious Disease"/>
            <person name="Wu L."/>
            <person name="Ma J."/>
        </authorList>
    </citation>
    <scope>NUCLEOTIDE SEQUENCE [LARGE SCALE GENOMIC DNA]</scope>
    <source>
        <strain evidence="2">KCTC 23298</strain>
    </source>
</reference>
<keyword evidence="2" id="KW-1185">Reference proteome</keyword>
<evidence type="ECO:0000313" key="2">
    <source>
        <dbReference type="Proteomes" id="UP000658305"/>
    </source>
</evidence>
<dbReference type="InterPro" id="IPR027417">
    <property type="entry name" value="P-loop_NTPase"/>
</dbReference>
<evidence type="ECO:0000313" key="1">
    <source>
        <dbReference type="EMBL" id="GHC34668.1"/>
    </source>
</evidence>
<comment type="caution">
    <text evidence="1">The sequence shown here is derived from an EMBL/GenBank/DDBJ whole genome shotgun (WGS) entry which is preliminary data.</text>
</comment>
<gene>
    <name evidence="1" type="ORF">GCM10007291_39900</name>
</gene>
<protein>
    <recommendedName>
        <fullName evidence="3">Type III restriction enzyme</fullName>
    </recommendedName>
</protein>
<organism evidence="1 2">
    <name type="scientific">Gemmobacter nanjingensis</name>
    <dbReference type="NCBI Taxonomy" id="488454"/>
    <lineage>
        <taxon>Bacteria</taxon>
        <taxon>Pseudomonadati</taxon>
        <taxon>Pseudomonadota</taxon>
        <taxon>Alphaproteobacteria</taxon>
        <taxon>Rhodobacterales</taxon>
        <taxon>Paracoccaceae</taxon>
        <taxon>Gemmobacter</taxon>
    </lineage>
</organism>
<sequence length="607" mass="67257">MIKMPIRLTTEADWEKTIGAALDCRAALEEAAKAEQAETGEYIRPIILFQAQSASKDDPTRLTWDKIKAHLTGRNIPAEQIAVHTGPEKDLDKISDIRSPSCPVRYIITVSKLKEGWDCPFAYVLCSVAEQVSATAVEQILGRVLRMPRAKRKQRDALNQSYAFILSKDFNATATQLKDGLVEGAGFNRMEVAQLVAAQGSMGFADMAAPFVSDPIPLDAAPVAVVSAALQKLPPSVQAKVSFDPAARTLTFKGAMNKETRNLMHLALASVPKVERVINRLYAKSNHFQTSAADEDDKPAFMVPMLGFRKQGELQLFSEEHFLDLPWRLDQCDPAAIVGRFKLPDSAKTGQIDVTTDGKVVIDFAKRLQGELSAVIQEPAFDTVARLSNWIDLGLVHRDITKPSAVLFIVKAIEALMAAGFDLAVLARNKYDLRKAIGALIDDLRGERETGQYNALFSVNAEQFAMNADLAILFDEQSYAPNKPYAGATKFSKHYTPLVGDLEPNGEEFDCAVYLDQHPKVRYWIRNLERKAGSFWLQLPHQKFYPDFVALLTDGRILAVEYKGAHLYDSEGDKRRIGEVWQAASEGRCLFCMPTARNFSVIDATIG</sequence>
<accession>A0ABQ3FRG5</accession>
<name>A0ABQ3FRG5_9RHOB</name>
<evidence type="ECO:0008006" key="3">
    <source>
        <dbReference type="Google" id="ProtNLM"/>
    </source>
</evidence>
<dbReference type="Gene3D" id="3.40.50.300">
    <property type="entry name" value="P-loop containing nucleotide triphosphate hydrolases"/>
    <property type="match status" value="1"/>
</dbReference>
<proteinExistence type="predicted"/>